<gene>
    <name evidence="11" type="ORF">B6D57_00665</name>
</gene>
<comment type="subcellular location">
    <subcellularLocation>
        <location evidence="1">Cell membrane</location>
        <topology evidence="1">Multi-pass membrane protein</topology>
    </subcellularLocation>
    <subcellularLocation>
        <location evidence="8">Membrane</location>
        <topology evidence="8">Multi-pass membrane protein</topology>
    </subcellularLocation>
</comment>
<evidence type="ECO:0000256" key="5">
    <source>
        <dbReference type="ARBA" id="ARBA00022927"/>
    </source>
</evidence>
<keyword evidence="6 9" id="KW-1133">Transmembrane helix</keyword>
<dbReference type="Pfam" id="PF01618">
    <property type="entry name" value="MotA_ExbB"/>
    <property type="match status" value="1"/>
</dbReference>
<comment type="similarity">
    <text evidence="8">Belongs to the exbB/tolQ family.</text>
</comment>
<dbReference type="Proteomes" id="UP000192611">
    <property type="component" value="Unassembled WGS sequence"/>
</dbReference>
<dbReference type="EMBL" id="NATQ01000008">
    <property type="protein sequence ID" value="OQX91183.1"/>
    <property type="molecule type" value="Genomic_DNA"/>
</dbReference>
<keyword evidence="4 9" id="KW-0812">Transmembrane</keyword>
<dbReference type="InterPro" id="IPR002898">
    <property type="entry name" value="MotA_ExbB_proton_chnl"/>
</dbReference>
<proteinExistence type="inferred from homology"/>
<feature type="domain" description="MotA/TolQ/ExbB proton channel" evidence="10">
    <location>
        <begin position="74"/>
        <end position="194"/>
    </location>
</feature>
<dbReference type="GO" id="GO:0005886">
    <property type="term" value="C:plasma membrane"/>
    <property type="evidence" value="ECO:0007669"/>
    <property type="project" value="UniProtKB-SubCell"/>
</dbReference>
<dbReference type="PANTHER" id="PTHR30625">
    <property type="entry name" value="PROTEIN TOLQ"/>
    <property type="match status" value="1"/>
</dbReference>
<dbReference type="GO" id="GO:0017038">
    <property type="term" value="P:protein import"/>
    <property type="evidence" value="ECO:0007669"/>
    <property type="project" value="TreeGrafter"/>
</dbReference>
<evidence type="ECO:0000256" key="4">
    <source>
        <dbReference type="ARBA" id="ARBA00022692"/>
    </source>
</evidence>
<evidence type="ECO:0000256" key="7">
    <source>
        <dbReference type="ARBA" id="ARBA00023136"/>
    </source>
</evidence>
<organism evidence="11 12">
    <name type="scientific">Candidatus Coatesbacteria bacterium 4484_99</name>
    <dbReference type="NCBI Taxonomy" id="1970774"/>
    <lineage>
        <taxon>Bacteria</taxon>
        <taxon>Candidatus Coatesiibacteriota</taxon>
    </lineage>
</organism>
<evidence type="ECO:0000256" key="8">
    <source>
        <dbReference type="RuleBase" id="RU004057"/>
    </source>
</evidence>
<sequence length="210" mass="22966">MEILKSLAEWYMEGQWGMHLILGASIFSISIIIERVWYVMVKSSIKSEQFTLEVIKHIKKRDINGAINVCNRYDTPLTRIIKAVLQAFAEGEEDLQGVADEISLVEMPKLDRRTPYLSMLANISVLFGLLGTISGLIRCFGSLAGVSAAEKTAILSVGISEALHCTAFGLGVAITSIVFHGIIVGKTNGIIADIDSSVVKILNTLDEVRR</sequence>
<evidence type="ECO:0000256" key="2">
    <source>
        <dbReference type="ARBA" id="ARBA00022448"/>
    </source>
</evidence>
<reference evidence="12" key="1">
    <citation type="submission" date="2017-03" db="EMBL/GenBank/DDBJ databases">
        <title>Novel pathways for hydrocarbon cycling and metabolic interdependencies in hydrothermal sediment communities.</title>
        <authorList>
            <person name="Dombrowski N."/>
            <person name="Seitz K."/>
            <person name="Teske A."/>
            <person name="Baker B."/>
        </authorList>
    </citation>
    <scope>NUCLEOTIDE SEQUENCE [LARGE SCALE GENOMIC DNA]</scope>
</reference>
<comment type="caution">
    <text evidence="11">The sequence shown here is derived from an EMBL/GenBank/DDBJ whole genome shotgun (WGS) entry which is preliminary data.</text>
</comment>
<keyword evidence="5 8" id="KW-0653">Protein transport</keyword>
<feature type="transmembrane region" description="Helical" evidence="9">
    <location>
        <begin position="16"/>
        <end position="38"/>
    </location>
</feature>
<evidence type="ECO:0000256" key="9">
    <source>
        <dbReference type="SAM" id="Phobius"/>
    </source>
</evidence>
<evidence type="ECO:0000259" key="10">
    <source>
        <dbReference type="Pfam" id="PF01618"/>
    </source>
</evidence>
<keyword evidence="7 9" id="KW-0472">Membrane</keyword>
<evidence type="ECO:0000313" key="11">
    <source>
        <dbReference type="EMBL" id="OQX91183.1"/>
    </source>
</evidence>
<evidence type="ECO:0000313" key="12">
    <source>
        <dbReference type="Proteomes" id="UP000192611"/>
    </source>
</evidence>
<evidence type="ECO:0000256" key="3">
    <source>
        <dbReference type="ARBA" id="ARBA00022475"/>
    </source>
</evidence>
<dbReference type="PANTHER" id="PTHR30625:SF15">
    <property type="entry name" value="BIOPOLYMER TRANSPORT PROTEIN EXBB"/>
    <property type="match status" value="1"/>
</dbReference>
<keyword evidence="3" id="KW-1003">Cell membrane</keyword>
<dbReference type="InterPro" id="IPR050790">
    <property type="entry name" value="ExbB/TolQ_transport"/>
</dbReference>
<dbReference type="AlphaFoldDB" id="A0A1W9S2Y5"/>
<feature type="transmembrane region" description="Helical" evidence="9">
    <location>
        <begin position="116"/>
        <end position="137"/>
    </location>
</feature>
<evidence type="ECO:0000256" key="1">
    <source>
        <dbReference type="ARBA" id="ARBA00004651"/>
    </source>
</evidence>
<keyword evidence="2 8" id="KW-0813">Transport</keyword>
<name>A0A1W9S2Y5_9BACT</name>
<protein>
    <recommendedName>
        <fullName evidence="10">MotA/TolQ/ExbB proton channel domain-containing protein</fullName>
    </recommendedName>
</protein>
<evidence type="ECO:0000256" key="6">
    <source>
        <dbReference type="ARBA" id="ARBA00022989"/>
    </source>
</evidence>
<accession>A0A1W9S2Y5</accession>